<name>A0A3N4JHG7_9PEZI</name>
<accession>A0A3N4JHG7</accession>
<dbReference type="Proteomes" id="UP000276215">
    <property type="component" value="Unassembled WGS sequence"/>
</dbReference>
<keyword evidence="3" id="KW-1185">Reference proteome</keyword>
<proteinExistence type="predicted"/>
<evidence type="ECO:0000313" key="2">
    <source>
        <dbReference type="EMBL" id="RPA96438.1"/>
    </source>
</evidence>
<reference evidence="2 3" key="1">
    <citation type="journal article" date="2018" name="Nat. Ecol. Evol.">
        <title>Pezizomycetes genomes reveal the molecular basis of ectomycorrhizal truffle lifestyle.</title>
        <authorList>
            <person name="Murat C."/>
            <person name="Payen T."/>
            <person name="Noel B."/>
            <person name="Kuo A."/>
            <person name="Morin E."/>
            <person name="Chen J."/>
            <person name="Kohler A."/>
            <person name="Krizsan K."/>
            <person name="Balestrini R."/>
            <person name="Da Silva C."/>
            <person name="Montanini B."/>
            <person name="Hainaut M."/>
            <person name="Levati E."/>
            <person name="Barry K.W."/>
            <person name="Belfiori B."/>
            <person name="Cichocki N."/>
            <person name="Clum A."/>
            <person name="Dockter R.B."/>
            <person name="Fauchery L."/>
            <person name="Guy J."/>
            <person name="Iotti M."/>
            <person name="Le Tacon F."/>
            <person name="Lindquist E.A."/>
            <person name="Lipzen A."/>
            <person name="Malagnac F."/>
            <person name="Mello A."/>
            <person name="Molinier V."/>
            <person name="Miyauchi S."/>
            <person name="Poulain J."/>
            <person name="Riccioni C."/>
            <person name="Rubini A."/>
            <person name="Sitrit Y."/>
            <person name="Splivallo R."/>
            <person name="Traeger S."/>
            <person name="Wang M."/>
            <person name="Zifcakova L."/>
            <person name="Wipf D."/>
            <person name="Zambonelli A."/>
            <person name="Paolocci F."/>
            <person name="Nowrousian M."/>
            <person name="Ottonello S."/>
            <person name="Baldrian P."/>
            <person name="Spatafora J.W."/>
            <person name="Henrissat B."/>
            <person name="Nagy L.G."/>
            <person name="Aury J.M."/>
            <person name="Wincker P."/>
            <person name="Grigoriev I.V."/>
            <person name="Bonfante P."/>
            <person name="Martin F.M."/>
        </authorList>
    </citation>
    <scope>NUCLEOTIDE SEQUENCE [LARGE SCALE GENOMIC DNA]</scope>
    <source>
        <strain evidence="2 3">120613-1</strain>
    </source>
</reference>
<gene>
    <name evidence="2" type="ORF">L873DRAFT_1811290</name>
</gene>
<sequence>MTLKFSVSGEEERGASAVPYRYSEAGFLSSFRFNSLLHILSVPLALLLSLSLSFLSLASAYLP</sequence>
<dbReference type="AlphaFoldDB" id="A0A3N4JHG7"/>
<dbReference type="EMBL" id="ML120414">
    <property type="protein sequence ID" value="RPA96438.1"/>
    <property type="molecule type" value="Genomic_DNA"/>
</dbReference>
<evidence type="ECO:0008006" key="4">
    <source>
        <dbReference type="Google" id="ProtNLM"/>
    </source>
</evidence>
<keyword evidence="1" id="KW-0812">Transmembrane</keyword>
<keyword evidence="1" id="KW-1133">Transmembrane helix</keyword>
<feature type="transmembrane region" description="Helical" evidence="1">
    <location>
        <begin position="36"/>
        <end position="62"/>
    </location>
</feature>
<evidence type="ECO:0000313" key="3">
    <source>
        <dbReference type="Proteomes" id="UP000276215"/>
    </source>
</evidence>
<keyword evidence="1" id="KW-0472">Membrane</keyword>
<organism evidence="2 3">
    <name type="scientific">Choiromyces venosus 120613-1</name>
    <dbReference type="NCBI Taxonomy" id="1336337"/>
    <lineage>
        <taxon>Eukaryota</taxon>
        <taxon>Fungi</taxon>
        <taxon>Dikarya</taxon>
        <taxon>Ascomycota</taxon>
        <taxon>Pezizomycotina</taxon>
        <taxon>Pezizomycetes</taxon>
        <taxon>Pezizales</taxon>
        <taxon>Tuberaceae</taxon>
        <taxon>Choiromyces</taxon>
    </lineage>
</organism>
<protein>
    <recommendedName>
        <fullName evidence="4">Transmembrane protein</fullName>
    </recommendedName>
</protein>
<evidence type="ECO:0000256" key="1">
    <source>
        <dbReference type="SAM" id="Phobius"/>
    </source>
</evidence>